<accession>A0A3B1DTH9</accession>
<evidence type="ECO:0000256" key="4">
    <source>
        <dbReference type="ARBA" id="ARBA00023136"/>
    </source>
</evidence>
<keyword evidence="2" id="KW-1134">Transmembrane beta strand</keyword>
<dbReference type="Gene3D" id="1.20.1600.10">
    <property type="entry name" value="Outer membrane efflux proteins (OEP)"/>
    <property type="match status" value="1"/>
</dbReference>
<evidence type="ECO:0000256" key="3">
    <source>
        <dbReference type="ARBA" id="ARBA00022692"/>
    </source>
</evidence>
<dbReference type="GO" id="GO:0009279">
    <property type="term" value="C:cell outer membrane"/>
    <property type="evidence" value="ECO:0007669"/>
    <property type="project" value="UniProtKB-SubCell"/>
</dbReference>
<evidence type="ECO:0000256" key="5">
    <source>
        <dbReference type="ARBA" id="ARBA00023237"/>
    </source>
</evidence>
<keyword evidence="4" id="KW-0472">Membrane</keyword>
<dbReference type="AlphaFoldDB" id="A0A3B1DTH9"/>
<evidence type="ECO:0000256" key="1">
    <source>
        <dbReference type="ARBA" id="ARBA00004442"/>
    </source>
</evidence>
<dbReference type="PANTHER" id="PTHR30026:SF21">
    <property type="entry name" value="SLR1270 PROTEIN"/>
    <property type="match status" value="1"/>
</dbReference>
<proteinExistence type="predicted"/>
<name>A0A3B1DTH9_9ZZZZ</name>
<dbReference type="GO" id="GO:0015288">
    <property type="term" value="F:porin activity"/>
    <property type="evidence" value="ECO:0007669"/>
    <property type="project" value="TreeGrafter"/>
</dbReference>
<dbReference type="PANTHER" id="PTHR30026">
    <property type="entry name" value="OUTER MEMBRANE PROTEIN TOLC"/>
    <property type="match status" value="1"/>
</dbReference>
<sequence>MIKKVLLFSLPLFLFAKTVSFQEVLELTLANNKELQAKELDVKKQEQNIKIVQGYNQGKLEFSENISRTNNAGYVFGMKMASREAQMSDFGFTTANFATMSSMITAGQEIGGIKPNNLNKPDARNNFETKIVYEVPLFTGYKLENAKAMAQLQAMALKAKFNHDKKRIGIEVLKAYNGAVTAKRFIKLMEDAKIITNRFTQISQDMYNDKLTRIIDVKQAKMAGFNIDTKIKEAKTEFSLAISYLQFLTSDYSIDDVQDFETINIDIANLKLLQANAIKNRDDYAWMKYNTATMKKKIVYDSSSKYPTIGAYIEYGMNDDTFATSLQQDYYLGAIGLTYTLFDGSISKLNEQKSKIDYAKTKKYFEYMKEGISLEVKKNFLDYITKLNTLKDKQELSTMASNILVETKNIYKNNLKFRTNMMYLLMGLENMLKAQANVITSQYELTLSAGLLQVAIGKSLRKEK</sequence>
<dbReference type="GO" id="GO:1990281">
    <property type="term" value="C:efflux pump complex"/>
    <property type="evidence" value="ECO:0007669"/>
    <property type="project" value="TreeGrafter"/>
</dbReference>
<dbReference type="InterPro" id="IPR051906">
    <property type="entry name" value="TolC-like"/>
</dbReference>
<evidence type="ECO:0000256" key="2">
    <source>
        <dbReference type="ARBA" id="ARBA00022452"/>
    </source>
</evidence>
<protein>
    <submittedName>
        <fullName evidence="6">Outer membrane protein, RND efflux system</fullName>
    </submittedName>
</protein>
<keyword evidence="5" id="KW-0998">Cell outer membrane</keyword>
<evidence type="ECO:0000313" key="6">
    <source>
        <dbReference type="EMBL" id="VAY87804.1"/>
    </source>
</evidence>
<dbReference type="GO" id="GO:0015562">
    <property type="term" value="F:efflux transmembrane transporter activity"/>
    <property type="evidence" value="ECO:0007669"/>
    <property type="project" value="InterPro"/>
</dbReference>
<dbReference type="EMBL" id="UOYO01000035">
    <property type="protein sequence ID" value="VAY87804.1"/>
    <property type="molecule type" value="Genomic_DNA"/>
</dbReference>
<reference evidence="6" key="1">
    <citation type="submission" date="2018-10" db="EMBL/GenBank/DDBJ databases">
        <authorList>
            <person name="Aoki K."/>
        </authorList>
    </citation>
    <scope>NUCLEOTIDE SEQUENCE</scope>
</reference>
<keyword evidence="3" id="KW-0812">Transmembrane</keyword>
<organism evidence="6">
    <name type="scientific">hydrothermal vent metagenome</name>
    <dbReference type="NCBI Taxonomy" id="652676"/>
    <lineage>
        <taxon>unclassified sequences</taxon>
        <taxon>metagenomes</taxon>
        <taxon>ecological metagenomes</taxon>
    </lineage>
</organism>
<comment type="subcellular location">
    <subcellularLocation>
        <location evidence="1">Cell outer membrane</location>
    </subcellularLocation>
</comment>
<gene>
    <name evidence="6" type="ORF">MNB_ARC-1_107</name>
</gene>
<dbReference type="SUPFAM" id="SSF56954">
    <property type="entry name" value="Outer membrane efflux proteins (OEP)"/>
    <property type="match status" value="1"/>
</dbReference>